<dbReference type="PANTHER" id="PTHR42776:SF4">
    <property type="entry name" value="ACYLAMINO-ACID-RELEASING ENZYME"/>
    <property type="match status" value="1"/>
</dbReference>
<dbReference type="InterPro" id="IPR029058">
    <property type="entry name" value="AB_hydrolase_fold"/>
</dbReference>
<dbReference type="SUPFAM" id="SSF53474">
    <property type="entry name" value="alpha/beta-Hydrolases"/>
    <property type="match status" value="1"/>
</dbReference>
<keyword evidence="5" id="KW-1185">Reference proteome</keyword>
<dbReference type="InterPro" id="IPR001375">
    <property type="entry name" value="Peptidase_S9_cat"/>
</dbReference>
<dbReference type="Pfam" id="PF00326">
    <property type="entry name" value="Peptidase_S9"/>
    <property type="match status" value="1"/>
</dbReference>
<comment type="caution">
    <text evidence="4">The sequence shown here is derived from an EMBL/GenBank/DDBJ whole genome shotgun (WGS) entry which is preliminary data.</text>
</comment>
<keyword evidence="2" id="KW-0720">Serine protease</keyword>
<dbReference type="RefSeq" id="WP_227231041.1">
    <property type="nucleotide sequence ID" value="NZ_JAJCVJ010000003.1"/>
</dbReference>
<evidence type="ECO:0000313" key="5">
    <source>
        <dbReference type="Proteomes" id="UP001596201"/>
    </source>
</evidence>
<feature type="domain" description="Peptidase S9 prolyl oligopeptidase catalytic" evidence="3">
    <location>
        <begin position="442"/>
        <end position="645"/>
    </location>
</feature>
<reference evidence="4 5" key="1">
    <citation type="journal article" date="2019" name="Int. J. Syst. Evol. Microbiol.">
        <title>The Global Catalogue of Microorganisms (GCM) 10K type strain sequencing project: providing services to taxonomists for standard genome sequencing and annotation.</title>
        <authorList>
            <consortium name="The Broad Institute Genomics Platform"/>
            <consortium name="The Broad Institute Genome Sequencing Center for Infectious Disease"/>
            <person name="Wu L."/>
            <person name="Ma J."/>
        </authorList>
    </citation>
    <scope>NUCLEOTIDE SEQUENCE [LARGE SCALE GENOMIC DNA]</scope>
    <source>
        <strain evidence="4 5">CGMCC 1.12237</strain>
    </source>
</reference>
<evidence type="ECO:0000259" key="3">
    <source>
        <dbReference type="Pfam" id="PF00326"/>
    </source>
</evidence>
<dbReference type="Gene3D" id="3.40.50.1820">
    <property type="entry name" value="alpha/beta hydrolase"/>
    <property type="match status" value="1"/>
</dbReference>
<dbReference type="AlphaFoldDB" id="A0ABD5RG90"/>
<gene>
    <name evidence="4" type="ORF">ACFPJ5_18820</name>
</gene>
<accession>A0ABD5RG90</accession>
<keyword evidence="2" id="KW-0645">Protease</keyword>
<dbReference type="Proteomes" id="UP001596201">
    <property type="component" value="Unassembled WGS sequence"/>
</dbReference>
<name>A0ABD5RG90_9EURY</name>
<dbReference type="EMBL" id="JBHSKX010000004">
    <property type="protein sequence ID" value="MFC5368984.1"/>
    <property type="molecule type" value="Genomic_DNA"/>
</dbReference>
<dbReference type="PANTHER" id="PTHR42776">
    <property type="entry name" value="SERINE PEPTIDASE S9 FAMILY MEMBER"/>
    <property type="match status" value="1"/>
</dbReference>
<evidence type="ECO:0000256" key="2">
    <source>
        <dbReference type="ARBA" id="ARBA00022825"/>
    </source>
</evidence>
<protein>
    <submittedName>
        <fullName evidence="4">S9 family peptidase</fullName>
    </submittedName>
</protein>
<proteinExistence type="predicted"/>
<dbReference type="InterPro" id="IPR011042">
    <property type="entry name" value="6-blade_b-propeller_TolB-like"/>
</dbReference>
<dbReference type="Pfam" id="PF07676">
    <property type="entry name" value="PD40"/>
    <property type="match status" value="3"/>
</dbReference>
<evidence type="ECO:0000313" key="4">
    <source>
        <dbReference type="EMBL" id="MFC5368984.1"/>
    </source>
</evidence>
<dbReference type="SUPFAM" id="SSF82171">
    <property type="entry name" value="DPP6 N-terminal domain-like"/>
    <property type="match status" value="1"/>
</dbReference>
<keyword evidence="1" id="KW-0378">Hydrolase</keyword>
<dbReference type="InterPro" id="IPR011659">
    <property type="entry name" value="WD40"/>
</dbReference>
<evidence type="ECO:0000256" key="1">
    <source>
        <dbReference type="ARBA" id="ARBA00022801"/>
    </source>
</evidence>
<organism evidence="4 5">
    <name type="scientific">Salinirubrum litoreum</name>
    <dbReference type="NCBI Taxonomy" id="1126234"/>
    <lineage>
        <taxon>Archaea</taxon>
        <taxon>Methanobacteriati</taxon>
        <taxon>Methanobacteriota</taxon>
        <taxon>Stenosarchaea group</taxon>
        <taxon>Halobacteria</taxon>
        <taxon>Halobacteriales</taxon>
        <taxon>Haloferacaceae</taxon>
        <taxon>Salinirubrum</taxon>
    </lineage>
</organism>
<dbReference type="GO" id="GO:0008233">
    <property type="term" value="F:peptidase activity"/>
    <property type="evidence" value="ECO:0007669"/>
    <property type="project" value="UniProtKB-ARBA"/>
</dbReference>
<sequence length="646" mass="72691">MLVEASDYHDIVTASSPSLSPDGEAVAFVRRTPESDDTYAETVYVASTDGESVRRYTLPTHVDGEPRWSPSGESLAFVSDRSEGRELWVMPTDGGEARQVTDVVGAVSNVRWSPDGTRLAFVQATTEAERAEGHDCAQDPEYEREMQDPLVTRRFVYREQGEYRQGQRRHVYVVDVDDDSVTRVTDGDYDFEHPSWGDETTLYYTVKRTGDPDDTLTHDIVRNDRSDGTDETVCRTTGWLPTYDVDDRGRIAYRHSRDEAPGPSMYATNLKVYDPATGETTTPTRTFDRRLYRDCPPQWGPDGSVYFLYPDRGEVRLARVDPDETSPETVLATGGHVQEVDVTPQGIAFTQSDWDYPSDVFVADFDGSARRVTALNEAYLTERSIAEPEEHWFESDDGTRIQGWLLSPPPEAQTDPEESPPLIVEIHGGPSIMWSTSGTMWHEFQLLAAAGYTVFWCNPRGSTGYGEEHSLAIAEDWGEVDFADILSGVESVSARDDVGDRQFVTGGSYGGFMTAWAITHTDRFDAAVAQRGVYDQMAQFGGTDTYHSPERQLGLPWEDPETYWDASPTAHVDGATTPTLLIHSERDFRVPIHNAEAFYRHLKKVGVDVEFVRYPREGHELSRSGEPRHVVDRLDRIREWFDSHAE</sequence>
<dbReference type="Gene3D" id="2.120.10.30">
    <property type="entry name" value="TolB, C-terminal domain"/>
    <property type="match status" value="2"/>
</dbReference>